<keyword evidence="14" id="KW-1185">Reference proteome</keyword>
<dbReference type="InterPro" id="IPR015413">
    <property type="entry name" value="Methionyl/Leucyl_tRNA_Synth"/>
</dbReference>
<protein>
    <recommendedName>
        <fullName evidence="3">Methionine--tRNA ligase</fullName>
        <ecNumber evidence="2">6.1.1.10</ecNumber>
    </recommendedName>
    <alternativeName>
        <fullName evidence="9">Methionyl-tRNA synthetase</fullName>
    </alternativeName>
</protein>
<dbReference type="Proteomes" id="UP000624703">
    <property type="component" value="Unassembled WGS sequence"/>
</dbReference>
<dbReference type="InterPro" id="IPR014729">
    <property type="entry name" value="Rossmann-like_a/b/a_fold"/>
</dbReference>
<evidence type="ECO:0000256" key="2">
    <source>
        <dbReference type="ARBA" id="ARBA00012838"/>
    </source>
</evidence>
<dbReference type="Gene3D" id="3.40.50.620">
    <property type="entry name" value="HUPs"/>
    <property type="match status" value="1"/>
</dbReference>
<dbReference type="EC" id="6.1.1.10" evidence="2"/>
<evidence type="ECO:0000259" key="12">
    <source>
        <dbReference type="Pfam" id="PF19303"/>
    </source>
</evidence>
<dbReference type="Gene3D" id="2.170.220.10">
    <property type="match status" value="1"/>
</dbReference>
<dbReference type="InterPro" id="IPR041872">
    <property type="entry name" value="Anticodon_Met"/>
</dbReference>
<dbReference type="NCBIfam" id="TIGR00398">
    <property type="entry name" value="metG"/>
    <property type="match status" value="1"/>
</dbReference>
<dbReference type="PRINTS" id="PR01041">
    <property type="entry name" value="TRNASYNTHMET"/>
</dbReference>
<evidence type="ECO:0000256" key="7">
    <source>
        <dbReference type="ARBA" id="ARBA00022917"/>
    </source>
</evidence>
<dbReference type="AlphaFoldDB" id="A0A8J7MEV2"/>
<comment type="similarity">
    <text evidence="10">Belongs to the class-I aminoacyl-tRNA synthetase family.</text>
</comment>
<dbReference type="CDD" id="cd07957">
    <property type="entry name" value="Anticodon_Ia_Met"/>
    <property type="match status" value="1"/>
</dbReference>
<reference evidence="13" key="1">
    <citation type="submission" date="2021-01" db="EMBL/GenBank/DDBJ databases">
        <title>Modified the classification status of verrucomicrobia.</title>
        <authorList>
            <person name="Feng X."/>
        </authorList>
    </citation>
    <scope>NUCLEOTIDE SEQUENCE</scope>
    <source>
        <strain evidence="13">_KCTC 22039</strain>
    </source>
</reference>
<evidence type="ECO:0000259" key="11">
    <source>
        <dbReference type="Pfam" id="PF09334"/>
    </source>
</evidence>
<dbReference type="PANTHER" id="PTHR43326">
    <property type="entry name" value="METHIONYL-TRNA SYNTHETASE"/>
    <property type="match status" value="1"/>
</dbReference>
<evidence type="ECO:0000256" key="6">
    <source>
        <dbReference type="ARBA" id="ARBA00022840"/>
    </source>
</evidence>
<dbReference type="InterPro" id="IPR009080">
    <property type="entry name" value="tRNAsynth_Ia_anticodon-bd"/>
</dbReference>
<dbReference type="SUPFAM" id="SSF47323">
    <property type="entry name" value="Anticodon-binding domain of a subclass of class I aminoacyl-tRNA synthetases"/>
    <property type="match status" value="1"/>
</dbReference>
<dbReference type="CDD" id="cd00814">
    <property type="entry name" value="MetRS_core"/>
    <property type="match status" value="1"/>
</dbReference>
<dbReference type="GO" id="GO:0004825">
    <property type="term" value="F:methionine-tRNA ligase activity"/>
    <property type="evidence" value="ECO:0007669"/>
    <property type="project" value="UniProtKB-EC"/>
</dbReference>
<keyword evidence="6 10" id="KW-0067">ATP-binding</keyword>
<sequence length="522" mass="59776">MFFATTAIDYTNGAPHIGHAYEKVLTDVICRYRRLAGDEVFFLTGVDQHGQKVQQTAEKEGVNPATFCKKNTKKFLNLWKKLGLQYDGWAETIDARHKACVQTILNDLHDRGQLYKKAYKGFYSVRQEQFLTDKERGEDGEFGAEWGEVVEIEEENWYFKLSEHVAWLRQFVESNEDFIIPAFRRSEVLNAIERAEGNDLCISRPKSRLRWGIELPFDTDYVTYVWFDALINYISFAGYLAADDAELPEFEKLWPANIHVIGKDIMVPSHSIYWPIMLKAIGFTDEQMPQLLVHGWWNIKGEKMSKSLGNVVDPDVLADKFGTDALRYYLVRDIITGKDADFNLDRLITLYNTELANSLGNLCNRSLNMTKRFLGGELKSFEYDSDDCIALRESLTKSTADYHEAMQKYDTSAAMRAIYSHVSYCDGFAQRNAPWELAKHEDKQDQLAAVLYHMVESVAHISILLSPVLPECSAKIQSQLLKPELSELLLDQLKWGLMQAGDQTGKPKPVFPRIVVEELPAE</sequence>
<dbReference type="PANTHER" id="PTHR43326:SF1">
    <property type="entry name" value="METHIONINE--TRNA LIGASE, MITOCHONDRIAL"/>
    <property type="match status" value="1"/>
</dbReference>
<dbReference type="Pfam" id="PF09334">
    <property type="entry name" value="tRNA-synt_1g"/>
    <property type="match status" value="2"/>
</dbReference>
<evidence type="ECO:0000256" key="10">
    <source>
        <dbReference type="RuleBase" id="RU363039"/>
    </source>
</evidence>
<evidence type="ECO:0000313" key="14">
    <source>
        <dbReference type="Proteomes" id="UP000624703"/>
    </source>
</evidence>
<evidence type="ECO:0000256" key="9">
    <source>
        <dbReference type="ARBA" id="ARBA00030904"/>
    </source>
</evidence>
<dbReference type="SUPFAM" id="SSF52374">
    <property type="entry name" value="Nucleotidylyl transferase"/>
    <property type="match status" value="1"/>
</dbReference>
<dbReference type="GO" id="GO:0005524">
    <property type="term" value="F:ATP binding"/>
    <property type="evidence" value="ECO:0007669"/>
    <property type="project" value="UniProtKB-KW"/>
</dbReference>
<keyword evidence="4 10" id="KW-0436">Ligase</keyword>
<feature type="domain" description="Methionyl-tRNA synthetase anticodon-binding" evidence="12">
    <location>
        <begin position="390"/>
        <end position="517"/>
    </location>
</feature>
<name>A0A8J7MEV2_9BACT</name>
<feature type="domain" description="Methionyl/Leucyl tRNA synthetase" evidence="11">
    <location>
        <begin position="152"/>
        <end position="366"/>
    </location>
</feature>
<dbReference type="Gene3D" id="1.10.730.10">
    <property type="entry name" value="Isoleucyl-tRNA Synthetase, Domain 1"/>
    <property type="match status" value="1"/>
</dbReference>
<keyword evidence="5 10" id="KW-0547">Nucleotide-binding</keyword>
<dbReference type="InterPro" id="IPR014758">
    <property type="entry name" value="Met-tRNA_synth"/>
</dbReference>
<proteinExistence type="inferred from homology"/>
<evidence type="ECO:0000256" key="5">
    <source>
        <dbReference type="ARBA" id="ARBA00022741"/>
    </source>
</evidence>
<dbReference type="GO" id="GO:0006431">
    <property type="term" value="P:methionyl-tRNA aminoacylation"/>
    <property type="evidence" value="ECO:0007669"/>
    <property type="project" value="InterPro"/>
</dbReference>
<evidence type="ECO:0000256" key="3">
    <source>
        <dbReference type="ARBA" id="ARBA00018753"/>
    </source>
</evidence>
<accession>A0A8J7MEV2</accession>
<comment type="caution">
    <text evidence="13">The sequence shown here is derived from an EMBL/GenBank/DDBJ whole genome shotgun (WGS) entry which is preliminary data.</text>
</comment>
<keyword evidence="7 10" id="KW-0648">Protein biosynthesis</keyword>
<dbReference type="RefSeq" id="WP_200310584.1">
    <property type="nucleotide sequence ID" value="NZ_JAENIM010000023.1"/>
</dbReference>
<evidence type="ECO:0000256" key="1">
    <source>
        <dbReference type="ARBA" id="ARBA00003314"/>
    </source>
</evidence>
<organism evidence="13 14">
    <name type="scientific">Persicirhabdus sediminis</name>
    <dbReference type="NCBI Taxonomy" id="454144"/>
    <lineage>
        <taxon>Bacteria</taxon>
        <taxon>Pseudomonadati</taxon>
        <taxon>Verrucomicrobiota</taxon>
        <taxon>Verrucomicrobiia</taxon>
        <taxon>Verrucomicrobiales</taxon>
        <taxon>Verrucomicrobiaceae</taxon>
        <taxon>Persicirhabdus</taxon>
    </lineage>
</organism>
<evidence type="ECO:0000313" key="13">
    <source>
        <dbReference type="EMBL" id="MBK1790549.1"/>
    </source>
</evidence>
<keyword evidence="8 10" id="KW-0030">Aminoacyl-tRNA synthetase</keyword>
<dbReference type="Pfam" id="PF19303">
    <property type="entry name" value="Anticodon_3"/>
    <property type="match status" value="1"/>
</dbReference>
<dbReference type="FunFam" id="2.170.220.10:FF:000003">
    <property type="entry name" value="Methionine--tRNA ligase"/>
    <property type="match status" value="1"/>
</dbReference>
<dbReference type="InterPro" id="IPR033911">
    <property type="entry name" value="MetRS_core"/>
</dbReference>
<comment type="function">
    <text evidence="1">Is required not only for elongation of protein synthesis but also for the initiation of all mRNA translation through initiator tRNA(fMet) aminoacylation.</text>
</comment>
<evidence type="ECO:0000256" key="8">
    <source>
        <dbReference type="ARBA" id="ARBA00023146"/>
    </source>
</evidence>
<dbReference type="InterPro" id="IPR023457">
    <property type="entry name" value="Met-tRNA_synth_2"/>
</dbReference>
<gene>
    <name evidence="13" type="ORF">JIN82_05185</name>
</gene>
<evidence type="ECO:0000256" key="4">
    <source>
        <dbReference type="ARBA" id="ARBA00022598"/>
    </source>
</evidence>
<dbReference type="EMBL" id="JAENIM010000023">
    <property type="protein sequence ID" value="MBK1790549.1"/>
    <property type="molecule type" value="Genomic_DNA"/>
</dbReference>
<feature type="domain" description="Methionyl/Leucyl tRNA synthetase" evidence="11">
    <location>
        <begin position="3"/>
        <end position="135"/>
    </location>
</feature>